<dbReference type="Proteomes" id="UP001607303">
    <property type="component" value="Unassembled WGS sequence"/>
</dbReference>
<evidence type="ECO:0000313" key="2">
    <source>
        <dbReference type="Proteomes" id="UP001607303"/>
    </source>
</evidence>
<evidence type="ECO:0000313" key="1">
    <source>
        <dbReference type="EMBL" id="KAL2727929.1"/>
    </source>
</evidence>
<organism evidence="1 2">
    <name type="scientific">Vespula maculifrons</name>
    <name type="common">Eastern yellow jacket</name>
    <name type="synonym">Wasp</name>
    <dbReference type="NCBI Taxonomy" id="7453"/>
    <lineage>
        <taxon>Eukaryota</taxon>
        <taxon>Metazoa</taxon>
        <taxon>Ecdysozoa</taxon>
        <taxon>Arthropoda</taxon>
        <taxon>Hexapoda</taxon>
        <taxon>Insecta</taxon>
        <taxon>Pterygota</taxon>
        <taxon>Neoptera</taxon>
        <taxon>Endopterygota</taxon>
        <taxon>Hymenoptera</taxon>
        <taxon>Apocrita</taxon>
        <taxon>Aculeata</taxon>
        <taxon>Vespoidea</taxon>
        <taxon>Vespidae</taxon>
        <taxon>Vespinae</taxon>
        <taxon>Vespula</taxon>
    </lineage>
</organism>
<comment type="caution">
    <text evidence="1">The sequence shown here is derived from an EMBL/GenBank/DDBJ whole genome shotgun (WGS) entry which is preliminary data.</text>
</comment>
<accession>A0ABD2B5D9</accession>
<dbReference type="AlphaFoldDB" id="A0ABD2B5D9"/>
<gene>
    <name evidence="1" type="ORF">V1477_017205</name>
</gene>
<protein>
    <submittedName>
        <fullName evidence="1">AF4/FMR2 family member lilli-like isoform X2</fullName>
    </submittedName>
</protein>
<sequence length="128" mass="14483">MVKHVSQKCVYYKAIMQHVESFFKYFQTSLHVPRVIVSFRVKGVRWDGVKWGAVATRRESYDGYGTKEATVEPTGVEGRGWLEGVLEVWIHGLRSTASDVTRLVRKPTTTVTTTTTITTTTTPPSFQQ</sequence>
<keyword evidence="2" id="KW-1185">Reference proteome</keyword>
<proteinExistence type="predicted"/>
<name>A0ABD2B5D9_VESMC</name>
<reference evidence="1 2" key="1">
    <citation type="journal article" date="2024" name="Ann. Entomol. Soc. Am.">
        <title>Genomic analyses of the southern and eastern yellowjacket wasps (Hymenoptera: Vespidae) reveal evolutionary signatures of social life.</title>
        <authorList>
            <person name="Catto M.A."/>
            <person name="Caine P.B."/>
            <person name="Orr S.E."/>
            <person name="Hunt B.G."/>
            <person name="Goodisman M.A.D."/>
        </authorList>
    </citation>
    <scope>NUCLEOTIDE SEQUENCE [LARGE SCALE GENOMIC DNA]</scope>
    <source>
        <strain evidence="1">232</strain>
        <tissue evidence="1">Head and thorax</tissue>
    </source>
</reference>
<dbReference type="EMBL" id="JAYRBN010000100">
    <property type="protein sequence ID" value="KAL2727929.1"/>
    <property type="molecule type" value="Genomic_DNA"/>
</dbReference>